<feature type="transmembrane region" description="Helical" evidence="1">
    <location>
        <begin position="12"/>
        <end position="32"/>
    </location>
</feature>
<accession>A0ABS2E572</accession>
<name>A0ABS2E572_9FIRM</name>
<protein>
    <submittedName>
        <fullName evidence="3">Lamin tail domain-containing protein</fullName>
    </submittedName>
</protein>
<keyword evidence="1" id="KW-0812">Transmembrane</keyword>
<dbReference type="InterPro" id="IPR001322">
    <property type="entry name" value="Lamin_tail_dom"/>
</dbReference>
<dbReference type="Proteomes" id="UP000716906">
    <property type="component" value="Unassembled WGS sequence"/>
</dbReference>
<keyword evidence="1" id="KW-1133">Transmembrane helix</keyword>
<organism evidence="3 4">
    <name type="scientific">Faecalicatena fissicatena</name>
    <dbReference type="NCBI Taxonomy" id="290055"/>
    <lineage>
        <taxon>Bacteria</taxon>
        <taxon>Bacillati</taxon>
        <taxon>Bacillota</taxon>
        <taxon>Clostridia</taxon>
        <taxon>Lachnospirales</taxon>
        <taxon>Lachnospiraceae</taxon>
        <taxon>Faecalicatena</taxon>
    </lineage>
</organism>
<sequence>MTGREKRALRDAFIKLLSAAVVAAGLAGMYGMRAGAVQAPANRTAFQAEAEAVEKTEPGQQTGQQGKVIISQFYGAGGGEGVFSNDFVELYNSGDEAVRLDDYILGYSSGAVEDEAGSTVDSDGVRTERTVGLAGSIPAHGYYLVCGAGNVQEDRAYQIESFNRMWQDLVIDDQPTVTLKLYEGANLVDMVSTEGSSCQYLVSASTSVVNGEAARGESGRSGKGLRTFYWDGRVTPEYENLYEPHSSYGAADGEEG</sequence>
<evidence type="ECO:0000256" key="1">
    <source>
        <dbReference type="SAM" id="Phobius"/>
    </source>
</evidence>
<dbReference type="SUPFAM" id="SSF74853">
    <property type="entry name" value="Lamin A/C globular tail domain"/>
    <property type="match status" value="1"/>
</dbReference>
<dbReference type="RefSeq" id="WP_205147539.1">
    <property type="nucleotide sequence ID" value="NZ_JACLYY010000001.1"/>
</dbReference>
<feature type="domain" description="LTD" evidence="2">
    <location>
        <begin position="56"/>
        <end position="252"/>
    </location>
</feature>
<evidence type="ECO:0000313" key="4">
    <source>
        <dbReference type="Proteomes" id="UP000716906"/>
    </source>
</evidence>
<dbReference type="PROSITE" id="PS51841">
    <property type="entry name" value="LTD"/>
    <property type="match status" value="1"/>
</dbReference>
<keyword evidence="1" id="KW-0472">Membrane</keyword>
<dbReference type="EMBL" id="JACLYY010000001">
    <property type="protein sequence ID" value="MBM6736764.1"/>
    <property type="molecule type" value="Genomic_DNA"/>
</dbReference>
<evidence type="ECO:0000313" key="3">
    <source>
        <dbReference type="EMBL" id="MBM6736764.1"/>
    </source>
</evidence>
<dbReference type="InterPro" id="IPR036415">
    <property type="entry name" value="Lamin_tail_dom_sf"/>
</dbReference>
<comment type="caution">
    <text evidence="3">The sequence shown here is derived from an EMBL/GenBank/DDBJ whole genome shotgun (WGS) entry which is preliminary data.</text>
</comment>
<dbReference type="Pfam" id="PF00932">
    <property type="entry name" value="LTD"/>
    <property type="match status" value="1"/>
</dbReference>
<evidence type="ECO:0000259" key="2">
    <source>
        <dbReference type="PROSITE" id="PS51841"/>
    </source>
</evidence>
<reference evidence="3 4" key="1">
    <citation type="journal article" date="2021" name="Sci. Rep.">
        <title>The distribution of antibiotic resistance genes in chicken gut microbiota commensals.</title>
        <authorList>
            <person name="Juricova H."/>
            <person name="Matiasovicova J."/>
            <person name="Kubasova T."/>
            <person name="Cejkova D."/>
            <person name="Rychlik I."/>
        </authorList>
    </citation>
    <scope>NUCLEOTIDE SEQUENCE [LARGE SCALE GENOMIC DNA]</scope>
    <source>
        <strain evidence="3 4">An773</strain>
    </source>
</reference>
<proteinExistence type="predicted"/>
<keyword evidence="4" id="KW-1185">Reference proteome</keyword>
<gene>
    <name evidence="3" type="ORF">H7U36_01385</name>
</gene>